<keyword evidence="3" id="KW-0540">Nuclease</keyword>
<comment type="caution">
    <text evidence="10">The sequence shown here is derived from an EMBL/GenBank/DDBJ whole genome shotgun (WGS) entry which is preliminary data.</text>
</comment>
<dbReference type="InterPro" id="IPR004659">
    <property type="entry name" value="RNase_E/G"/>
</dbReference>
<dbReference type="GO" id="GO:0004540">
    <property type="term" value="F:RNA nuclease activity"/>
    <property type="evidence" value="ECO:0007669"/>
    <property type="project" value="InterPro"/>
</dbReference>
<keyword evidence="7" id="KW-0694">RNA-binding</keyword>
<evidence type="ECO:0000256" key="7">
    <source>
        <dbReference type="ARBA" id="ARBA00022884"/>
    </source>
</evidence>
<evidence type="ECO:0000256" key="2">
    <source>
        <dbReference type="ARBA" id="ARBA00022490"/>
    </source>
</evidence>
<dbReference type="InterPro" id="IPR019307">
    <property type="entry name" value="RNA-bd_AU-1/RNase_E/G"/>
</dbReference>
<evidence type="ECO:0000313" key="10">
    <source>
        <dbReference type="EMBL" id="HBC34791.1"/>
    </source>
</evidence>
<organism evidence="10 11">
    <name type="scientific">Marinobacter adhaerens</name>
    <dbReference type="NCBI Taxonomy" id="1033846"/>
    <lineage>
        <taxon>Bacteria</taxon>
        <taxon>Pseudomonadati</taxon>
        <taxon>Pseudomonadota</taxon>
        <taxon>Gammaproteobacteria</taxon>
        <taxon>Pseudomonadales</taxon>
        <taxon>Marinobacteraceae</taxon>
        <taxon>Marinobacter</taxon>
    </lineage>
</organism>
<accession>A0A352ITK8</accession>
<dbReference type="AlphaFoldDB" id="A0A352ITK8"/>
<name>A0A352ITK8_9GAMM</name>
<gene>
    <name evidence="10" type="ORF">DC045_10835</name>
</gene>
<evidence type="ECO:0000259" key="9">
    <source>
        <dbReference type="Pfam" id="PF20833"/>
    </source>
</evidence>
<dbReference type="InterPro" id="IPR048583">
    <property type="entry name" value="RNase_E_G_thioredoxin-like"/>
</dbReference>
<feature type="domain" description="RNase E/G thioredoxin-like" evidence="9">
    <location>
        <begin position="46"/>
        <end position="128"/>
    </location>
</feature>
<dbReference type="Gene3D" id="3.40.1260.20">
    <property type="entry name" value="Ribonuclease E, catalytic domain"/>
    <property type="match status" value="1"/>
</dbReference>
<dbReference type="GO" id="GO:0016787">
    <property type="term" value="F:hydrolase activity"/>
    <property type="evidence" value="ECO:0007669"/>
    <property type="project" value="UniProtKB-KW"/>
</dbReference>
<dbReference type="GO" id="GO:0006364">
    <property type="term" value="P:rRNA processing"/>
    <property type="evidence" value="ECO:0007669"/>
    <property type="project" value="TreeGrafter"/>
</dbReference>
<dbReference type="PANTHER" id="PTHR30001">
    <property type="entry name" value="RIBONUCLEASE"/>
    <property type="match status" value="1"/>
</dbReference>
<evidence type="ECO:0000313" key="11">
    <source>
        <dbReference type="Proteomes" id="UP000263489"/>
    </source>
</evidence>
<dbReference type="Proteomes" id="UP000263489">
    <property type="component" value="Unassembled WGS sequence"/>
</dbReference>
<dbReference type="Pfam" id="PF20833">
    <property type="entry name" value="RNase_E_G_Thio"/>
    <property type="match status" value="1"/>
</dbReference>
<evidence type="ECO:0000256" key="1">
    <source>
        <dbReference type="ARBA" id="ARBA00001946"/>
    </source>
</evidence>
<comment type="cofactor">
    <cofactor evidence="1">
        <name>Mg(2+)</name>
        <dbReference type="ChEBI" id="CHEBI:18420"/>
    </cofactor>
</comment>
<keyword evidence="5" id="KW-0378">Hydrolase</keyword>
<protein>
    <submittedName>
        <fullName evidence="10">Rne/Rng family ribonuclease</fullName>
    </submittedName>
</protein>
<dbReference type="EMBL" id="DNNA01000171">
    <property type="protein sequence ID" value="HBC34791.1"/>
    <property type="molecule type" value="Genomic_DNA"/>
</dbReference>
<dbReference type="GO" id="GO:0005737">
    <property type="term" value="C:cytoplasm"/>
    <property type="evidence" value="ECO:0007669"/>
    <property type="project" value="TreeGrafter"/>
</dbReference>
<keyword evidence="2" id="KW-0963">Cytoplasm</keyword>
<evidence type="ECO:0000256" key="5">
    <source>
        <dbReference type="ARBA" id="ARBA00022801"/>
    </source>
</evidence>
<feature type="domain" description="RNA-binding protein AU-1/Ribonuclease E/G" evidence="8">
    <location>
        <begin position="1"/>
        <end position="35"/>
    </location>
</feature>
<reference evidence="10 11" key="1">
    <citation type="journal article" date="2018" name="Nat. Biotechnol.">
        <title>A standardized bacterial taxonomy based on genome phylogeny substantially revises the tree of life.</title>
        <authorList>
            <person name="Parks D.H."/>
            <person name="Chuvochina M."/>
            <person name="Waite D.W."/>
            <person name="Rinke C."/>
            <person name="Skarshewski A."/>
            <person name="Chaumeil P.A."/>
            <person name="Hugenholtz P."/>
        </authorList>
    </citation>
    <scope>NUCLEOTIDE SEQUENCE [LARGE SCALE GENOMIC DNA]</scope>
    <source>
        <strain evidence="10">UBA9380</strain>
    </source>
</reference>
<keyword evidence="4" id="KW-0479">Metal-binding</keyword>
<proteinExistence type="predicted"/>
<evidence type="ECO:0000256" key="4">
    <source>
        <dbReference type="ARBA" id="ARBA00022723"/>
    </source>
</evidence>
<feature type="non-terminal residue" evidence="10">
    <location>
        <position position="1"/>
    </location>
</feature>
<evidence type="ECO:0000256" key="3">
    <source>
        <dbReference type="ARBA" id="ARBA00022722"/>
    </source>
</evidence>
<keyword evidence="6" id="KW-0460">Magnesium</keyword>
<evidence type="ECO:0000256" key="6">
    <source>
        <dbReference type="ARBA" id="ARBA00022842"/>
    </source>
</evidence>
<evidence type="ECO:0000259" key="8">
    <source>
        <dbReference type="Pfam" id="PF10150"/>
    </source>
</evidence>
<dbReference type="GO" id="GO:0046872">
    <property type="term" value="F:metal ion binding"/>
    <property type="evidence" value="ECO:0007669"/>
    <property type="project" value="UniProtKB-KW"/>
</dbReference>
<dbReference type="Pfam" id="PF10150">
    <property type="entry name" value="RNase_E_G"/>
    <property type="match status" value="1"/>
</dbReference>
<dbReference type="FunFam" id="3.40.1260.20:FF:000001">
    <property type="entry name" value="Ribonuclease G Rng"/>
    <property type="match status" value="1"/>
</dbReference>
<dbReference type="PANTHER" id="PTHR30001:SF0">
    <property type="entry name" value="RIBONUCLEASE G"/>
    <property type="match status" value="1"/>
</dbReference>
<sequence>QVHRMLEKMLERDHAKTKITGVSELGLVEMTRKRTTESLGQVLCEPCPICDGRGFLKTTETVCYEVFREILRVNRAYDAESYLVMASQSVVDRLLDEESDNVADLETFISKTIRFQVEPFYSQEQYDVVLL</sequence>
<dbReference type="GO" id="GO:0003723">
    <property type="term" value="F:RNA binding"/>
    <property type="evidence" value="ECO:0007669"/>
    <property type="project" value="UniProtKB-KW"/>
</dbReference>